<accession>A0A5D0D0M7</accession>
<gene>
    <name evidence="2" type="ORF">FRY98_07765</name>
</gene>
<evidence type="ECO:0000256" key="1">
    <source>
        <dbReference type="SAM" id="Phobius"/>
    </source>
</evidence>
<sequence>MKLRIKTVAGTLAVVLLAVFMMLSLPVFSSAPETESGIERDAYETRQAAHSHKVILRLNSGHAGKQLMDRAPLTIAAACACIFLLLATPNVPFRPLFYLFKKRILLMPIKFTSMYVA</sequence>
<feature type="transmembrane region" description="Helical" evidence="1">
    <location>
        <begin position="75"/>
        <end position="100"/>
    </location>
</feature>
<keyword evidence="1" id="KW-0472">Membrane</keyword>
<reference evidence="2 3" key="1">
    <citation type="submission" date="2019-08" db="EMBL/GenBank/DDBJ databases">
        <title>Genome sequencing of Paenibacillus faecis DSM 23593(T).</title>
        <authorList>
            <person name="Kook J.-K."/>
            <person name="Park S.-N."/>
            <person name="Lim Y.K."/>
        </authorList>
    </citation>
    <scope>NUCLEOTIDE SEQUENCE [LARGE SCALE GENOMIC DNA]</scope>
    <source>
        <strain evidence="2 3">DSM 23593</strain>
    </source>
</reference>
<organism evidence="2 3">
    <name type="scientific">Paenibacillus faecis</name>
    <dbReference type="NCBI Taxonomy" id="862114"/>
    <lineage>
        <taxon>Bacteria</taxon>
        <taxon>Bacillati</taxon>
        <taxon>Bacillota</taxon>
        <taxon>Bacilli</taxon>
        <taxon>Bacillales</taxon>
        <taxon>Paenibacillaceae</taxon>
        <taxon>Paenibacillus</taxon>
    </lineage>
</organism>
<dbReference type="Proteomes" id="UP000325218">
    <property type="component" value="Unassembled WGS sequence"/>
</dbReference>
<evidence type="ECO:0000313" key="3">
    <source>
        <dbReference type="Proteomes" id="UP000325218"/>
    </source>
</evidence>
<dbReference type="OrthoDB" id="2627773at2"/>
<dbReference type="AlphaFoldDB" id="A0A5D0D0M7"/>
<proteinExistence type="predicted"/>
<keyword evidence="1" id="KW-1133">Transmembrane helix</keyword>
<keyword evidence="3" id="KW-1185">Reference proteome</keyword>
<dbReference type="EMBL" id="VSDO01000001">
    <property type="protein sequence ID" value="TYA15503.1"/>
    <property type="molecule type" value="Genomic_DNA"/>
</dbReference>
<name>A0A5D0D0M7_9BACL</name>
<evidence type="ECO:0000313" key="2">
    <source>
        <dbReference type="EMBL" id="TYA15503.1"/>
    </source>
</evidence>
<protein>
    <submittedName>
        <fullName evidence="2">Uncharacterized protein</fullName>
    </submittedName>
</protein>
<keyword evidence="1" id="KW-0812">Transmembrane</keyword>
<comment type="caution">
    <text evidence="2">The sequence shown here is derived from an EMBL/GenBank/DDBJ whole genome shotgun (WGS) entry which is preliminary data.</text>
</comment>
<dbReference type="RefSeq" id="WP_148451108.1">
    <property type="nucleotide sequence ID" value="NZ_VSDO01000001.1"/>
</dbReference>